<accession>A0A1M6RPA9</accession>
<dbReference type="RefSeq" id="WP_073204602.1">
    <property type="nucleotide sequence ID" value="NZ_FRBD01000002.1"/>
</dbReference>
<protein>
    <recommendedName>
        <fullName evidence="9">Periplasmic beta-glucosidase</fullName>
        <ecNumber evidence="4">3.2.1.21</ecNumber>
    </recommendedName>
</protein>
<dbReference type="SUPFAM" id="SSF52279">
    <property type="entry name" value="Beta-D-glucan exohydrolase, C-terminal domain"/>
    <property type="match status" value="1"/>
</dbReference>
<name>A0A1M6RPA9_XYLRU</name>
<keyword evidence="6" id="KW-0574">Periplasm</keyword>
<dbReference type="EMBL" id="FRBD01000002">
    <property type="protein sequence ID" value="SHK34285.1"/>
    <property type="molecule type" value="Genomic_DNA"/>
</dbReference>
<dbReference type="Gene3D" id="3.20.20.300">
    <property type="entry name" value="Glycoside hydrolase, family 3, N-terminal domain"/>
    <property type="match status" value="1"/>
</dbReference>
<dbReference type="EC" id="3.2.1.21" evidence="4"/>
<dbReference type="InterPro" id="IPR036881">
    <property type="entry name" value="Glyco_hydro_3_C_sf"/>
</dbReference>
<evidence type="ECO:0000256" key="8">
    <source>
        <dbReference type="ARBA" id="ARBA00023295"/>
    </source>
</evidence>
<dbReference type="FunFam" id="2.60.40.10:FF:000495">
    <property type="entry name" value="Periplasmic beta-glucosidase"/>
    <property type="match status" value="1"/>
</dbReference>
<sequence>MKRLALLIAVALSVIMSFAAKNKKKAQQPLKPMNEFVSELMGKMTVQEKIGQLNLLPSGDIQTGISENSSVSEAIRNGRLGAILNLKGVENIRKVQQMAVEESRLGIPIIFGMDVIHGYETIFPIPLALACSWDIPAIEQSARIAAKEATADGLFWTYSPMVDISIDPRWGRVAEGAGEDPFLGSRIAEAMVRGYQGDGSIYSTDKMMACLKHYALYGGSEAGRDYNTVDMSRIRMYNQYLPPYKAAVEAGVGSVMSSFNTVDYVPATGNKWLLTDVLRRQWKFDGFVVTDYGAINEMMNHGMGNQQQVAALALKAGTDMDMCSEAFTATLEKSLQEGKVTIDEINQACRRVLEAKYKLGLFHDPYRYCDKKRRASDIYTAEHRQAARNLAAETFVLLKNDHVLPLKKQGTIALIGPLADTKNNVPGSWAPTATYQYPTLREGMQKALQGKATLLYAQGSNICRDSVLQADGSFYRSIPRGDDARMRQEALDIARKADVIVCAMGELQEMSGECASRSDLELFDVQRELLEELLKLDKPVVLLNFAGRPTVLSWEQQHVPAILNVWFAGSETGDAICDVLFGDKSPSGKLTMSMPKNMGQIPVYYNHLNTGRPVAEGTQKFVKFQSNYLDVRNEPLYPFGYGLSFTTFEYSDMTLSSNQVSADGSITASVTVKNTGSYDADEVVQLYICDKVGSISRPVKELKGFKRIHLKAGESQVVTFTITPDLLKFYDYNLDYVLEPGDFDIMIGPNSRDVKRGRVYLRGN</sequence>
<gene>
    <name evidence="13" type="ORF">SAMN05216463_10250</name>
</gene>
<dbReference type="InterPro" id="IPR026891">
    <property type="entry name" value="Fn3-like"/>
</dbReference>
<evidence type="ECO:0000256" key="10">
    <source>
        <dbReference type="RuleBase" id="RU361161"/>
    </source>
</evidence>
<keyword evidence="7 10" id="KW-0378">Hydrolase</keyword>
<evidence type="ECO:0000313" key="14">
    <source>
        <dbReference type="Proteomes" id="UP000184130"/>
    </source>
</evidence>
<reference evidence="13 14" key="1">
    <citation type="submission" date="2016-11" db="EMBL/GenBank/DDBJ databases">
        <authorList>
            <person name="Jaros S."/>
            <person name="Januszkiewicz K."/>
            <person name="Wedrychowicz H."/>
        </authorList>
    </citation>
    <scope>NUCLEOTIDE SEQUENCE [LARGE SCALE GENOMIC DNA]</scope>
    <source>
        <strain evidence="13 14">KHT3</strain>
    </source>
</reference>
<comment type="similarity">
    <text evidence="3 10">Belongs to the glycosyl hydrolase 3 family.</text>
</comment>
<evidence type="ECO:0000313" key="13">
    <source>
        <dbReference type="EMBL" id="SHK34285.1"/>
    </source>
</evidence>
<dbReference type="InterPro" id="IPR017853">
    <property type="entry name" value="GH"/>
</dbReference>
<dbReference type="InterPro" id="IPR002772">
    <property type="entry name" value="Glyco_hydro_3_C"/>
</dbReference>
<dbReference type="InterPro" id="IPR051915">
    <property type="entry name" value="Cellulose_Degrad_GH3"/>
</dbReference>
<dbReference type="Proteomes" id="UP000184130">
    <property type="component" value="Unassembled WGS sequence"/>
</dbReference>
<evidence type="ECO:0000256" key="1">
    <source>
        <dbReference type="ARBA" id="ARBA00000448"/>
    </source>
</evidence>
<dbReference type="GO" id="GO:0009251">
    <property type="term" value="P:glucan catabolic process"/>
    <property type="evidence" value="ECO:0007669"/>
    <property type="project" value="TreeGrafter"/>
</dbReference>
<dbReference type="GO" id="GO:0008422">
    <property type="term" value="F:beta-glucosidase activity"/>
    <property type="evidence" value="ECO:0007669"/>
    <property type="project" value="UniProtKB-EC"/>
</dbReference>
<dbReference type="FunFam" id="3.40.50.1700:FF:000004">
    <property type="entry name" value="Periplasmic beta-glucosidase"/>
    <property type="match status" value="1"/>
</dbReference>
<keyword evidence="8 10" id="KW-0326">Glycosidase</keyword>
<evidence type="ECO:0000256" key="11">
    <source>
        <dbReference type="SAM" id="SignalP"/>
    </source>
</evidence>
<evidence type="ECO:0000256" key="9">
    <source>
        <dbReference type="ARBA" id="ARBA00067498"/>
    </source>
</evidence>
<dbReference type="Pfam" id="PF00933">
    <property type="entry name" value="Glyco_hydro_3"/>
    <property type="match status" value="1"/>
</dbReference>
<dbReference type="OrthoDB" id="9805821at2"/>
<proteinExistence type="inferred from homology"/>
<dbReference type="PRINTS" id="PR00133">
    <property type="entry name" value="GLHYDRLASE3"/>
</dbReference>
<dbReference type="Gene3D" id="3.40.50.1700">
    <property type="entry name" value="Glycoside hydrolase family 3 C-terminal domain"/>
    <property type="match status" value="1"/>
</dbReference>
<feature type="chain" id="PRO_5012364512" description="Periplasmic beta-glucosidase" evidence="11">
    <location>
        <begin position="20"/>
        <end position="764"/>
    </location>
</feature>
<dbReference type="SUPFAM" id="SSF51445">
    <property type="entry name" value="(Trans)glycosidases"/>
    <property type="match status" value="1"/>
</dbReference>
<evidence type="ECO:0000256" key="6">
    <source>
        <dbReference type="ARBA" id="ARBA00022764"/>
    </source>
</evidence>
<dbReference type="InterPro" id="IPR013783">
    <property type="entry name" value="Ig-like_fold"/>
</dbReference>
<dbReference type="InterPro" id="IPR001764">
    <property type="entry name" value="Glyco_hydro_3_N"/>
</dbReference>
<evidence type="ECO:0000259" key="12">
    <source>
        <dbReference type="SMART" id="SM01217"/>
    </source>
</evidence>
<dbReference type="InterPro" id="IPR036962">
    <property type="entry name" value="Glyco_hydro_3_N_sf"/>
</dbReference>
<evidence type="ECO:0000256" key="4">
    <source>
        <dbReference type="ARBA" id="ARBA00012744"/>
    </source>
</evidence>
<dbReference type="PROSITE" id="PS00775">
    <property type="entry name" value="GLYCOSYL_HYDROL_F3"/>
    <property type="match status" value="1"/>
</dbReference>
<dbReference type="PANTHER" id="PTHR30620:SF16">
    <property type="entry name" value="LYSOSOMAL BETA GLUCOSIDASE"/>
    <property type="match status" value="1"/>
</dbReference>
<evidence type="ECO:0000256" key="5">
    <source>
        <dbReference type="ARBA" id="ARBA00022729"/>
    </source>
</evidence>
<dbReference type="Pfam" id="PF14310">
    <property type="entry name" value="Fn3-like"/>
    <property type="match status" value="1"/>
</dbReference>
<dbReference type="SMART" id="SM01217">
    <property type="entry name" value="Fn3_like"/>
    <property type="match status" value="1"/>
</dbReference>
<keyword evidence="5 11" id="KW-0732">Signal</keyword>
<dbReference type="NCBIfam" id="NF011678">
    <property type="entry name" value="PRK15098.1"/>
    <property type="match status" value="1"/>
</dbReference>
<evidence type="ECO:0000256" key="3">
    <source>
        <dbReference type="ARBA" id="ARBA00005336"/>
    </source>
</evidence>
<comment type="subcellular location">
    <subcellularLocation>
        <location evidence="2">Periplasm</location>
    </subcellularLocation>
</comment>
<evidence type="ECO:0000256" key="7">
    <source>
        <dbReference type="ARBA" id="ARBA00022801"/>
    </source>
</evidence>
<dbReference type="Pfam" id="PF01915">
    <property type="entry name" value="Glyco_hydro_3_C"/>
    <property type="match status" value="1"/>
</dbReference>
<comment type="catalytic activity">
    <reaction evidence="1">
        <text>Hydrolysis of terminal, non-reducing beta-D-glucosyl residues with release of beta-D-glucose.</text>
        <dbReference type="EC" id="3.2.1.21"/>
    </reaction>
</comment>
<feature type="signal peptide" evidence="11">
    <location>
        <begin position="1"/>
        <end position="19"/>
    </location>
</feature>
<dbReference type="AlphaFoldDB" id="A0A1M6RPA9"/>
<feature type="domain" description="Fibronectin type III-like" evidence="12">
    <location>
        <begin position="682"/>
        <end position="751"/>
    </location>
</feature>
<dbReference type="PANTHER" id="PTHR30620">
    <property type="entry name" value="PERIPLASMIC BETA-GLUCOSIDASE-RELATED"/>
    <property type="match status" value="1"/>
</dbReference>
<evidence type="ECO:0000256" key="2">
    <source>
        <dbReference type="ARBA" id="ARBA00004418"/>
    </source>
</evidence>
<dbReference type="GO" id="GO:0042597">
    <property type="term" value="C:periplasmic space"/>
    <property type="evidence" value="ECO:0007669"/>
    <property type="project" value="UniProtKB-SubCell"/>
</dbReference>
<dbReference type="FunFam" id="3.20.20.300:FF:000005">
    <property type="entry name" value="Periplasmic beta-glucosidase"/>
    <property type="match status" value="1"/>
</dbReference>
<organism evidence="13 14">
    <name type="scientific">Xylanibacter ruminicola</name>
    <name type="common">Prevotella ruminicola</name>
    <dbReference type="NCBI Taxonomy" id="839"/>
    <lineage>
        <taxon>Bacteria</taxon>
        <taxon>Pseudomonadati</taxon>
        <taxon>Bacteroidota</taxon>
        <taxon>Bacteroidia</taxon>
        <taxon>Bacteroidales</taxon>
        <taxon>Prevotellaceae</taxon>
        <taxon>Xylanibacter</taxon>
    </lineage>
</organism>
<dbReference type="InterPro" id="IPR019800">
    <property type="entry name" value="Glyco_hydro_3_AS"/>
</dbReference>
<dbReference type="Gene3D" id="2.60.40.10">
    <property type="entry name" value="Immunoglobulins"/>
    <property type="match status" value="1"/>
</dbReference>